<keyword evidence="5 8" id="KW-1133">Transmembrane helix</keyword>
<evidence type="ECO:0000256" key="7">
    <source>
        <dbReference type="SAM" id="MobiDB-lite"/>
    </source>
</evidence>
<comment type="caution">
    <text evidence="10">The sequence shown here is derived from an EMBL/GenBank/DDBJ whole genome shotgun (WGS) entry which is preliminary data.</text>
</comment>
<evidence type="ECO:0000259" key="9">
    <source>
        <dbReference type="SMART" id="SM00014"/>
    </source>
</evidence>
<keyword evidence="4" id="KW-0378">Hydrolase</keyword>
<dbReference type="InterPro" id="IPR000326">
    <property type="entry name" value="PAP2/HPO"/>
</dbReference>
<evidence type="ECO:0000313" key="10">
    <source>
        <dbReference type="EMBL" id="NJP67013.1"/>
    </source>
</evidence>
<dbReference type="Proteomes" id="UP000746503">
    <property type="component" value="Unassembled WGS sequence"/>
</dbReference>
<reference evidence="10 11" key="1">
    <citation type="submission" date="2020-03" db="EMBL/GenBank/DDBJ databases">
        <title>Draft genome of Streptomyces sp. ventii, isolated from the Axial Seamount in the Pacific Ocean, and resequencing of the two type strains Streptomyces lonarensis strain NCL 716 and Streptomyces bohaiensis strain 11A07.</title>
        <authorList>
            <person name="Loughran R.M."/>
            <person name="Pfannmuller K.M."/>
            <person name="Wasson B.J."/>
            <person name="Deadmond M.C."/>
            <person name="Paddock B.E."/>
            <person name="Koyack M.J."/>
            <person name="Gallegos D.A."/>
            <person name="Mitchell E.A."/>
            <person name="Ushijima B."/>
            <person name="Saw J.H."/>
            <person name="Mcphail K.L."/>
            <person name="Videau P."/>
        </authorList>
    </citation>
    <scope>NUCLEOTIDE SEQUENCE [LARGE SCALE GENOMIC DNA]</scope>
    <source>
        <strain evidence="11">5675061</strain>
    </source>
</reference>
<evidence type="ECO:0000256" key="8">
    <source>
        <dbReference type="SAM" id="Phobius"/>
    </source>
</evidence>
<keyword evidence="2" id="KW-1003">Cell membrane</keyword>
<organism evidence="10 11">
    <name type="scientific">Streptomyces spiramenti</name>
    <dbReference type="NCBI Taxonomy" id="2720606"/>
    <lineage>
        <taxon>Bacteria</taxon>
        <taxon>Bacillati</taxon>
        <taxon>Actinomycetota</taxon>
        <taxon>Actinomycetes</taxon>
        <taxon>Kitasatosporales</taxon>
        <taxon>Streptomycetaceae</taxon>
        <taxon>Streptomyces</taxon>
    </lineage>
</organism>
<sequence>MAELTDPDVRLLRIFNDWGNGLDGWAASLVTFLGEYGLAATLVLMVPLLWLMVRRRPDAPQAVAMVAWAPLAAAVAYGFNQPISGLVARPRPFLDHDDIVPMLEGKGGWSFVSDHSSAAMAIAVGLLLVNRKLGLVAVALALFQGVLRLTLGVHYPSDVVGGIALATAVTLLLMPLAVWALAPLLRWCGDTRGLRWIAPGPPAGADGEPGEDSAGPRRRPVEKGLAA</sequence>
<proteinExistence type="predicted"/>
<feature type="transmembrane region" description="Helical" evidence="8">
    <location>
        <begin position="25"/>
        <end position="50"/>
    </location>
</feature>
<evidence type="ECO:0000256" key="3">
    <source>
        <dbReference type="ARBA" id="ARBA00022692"/>
    </source>
</evidence>
<keyword evidence="6 8" id="KW-0472">Membrane</keyword>
<dbReference type="SUPFAM" id="SSF48317">
    <property type="entry name" value="Acid phosphatase/Vanadium-dependent haloperoxidase"/>
    <property type="match status" value="1"/>
</dbReference>
<comment type="subcellular location">
    <subcellularLocation>
        <location evidence="1">Cell membrane</location>
        <topology evidence="1">Multi-pass membrane protein</topology>
    </subcellularLocation>
</comment>
<feature type="transmembrane region" description="Helical" evidence="8">
    <location>
        <begin position="62"/>
        <end position="79"/>
    </location>
</feature>
<feature type="region of interest" description="Disordered" evidence="7">
    <location>
        <begin position="199"/>
        <end position="227"/>
    </location>
</feature>
<dbReference type="PANTHER" id="PTHR14969:SF62">
    <property type="entry name" value="DECAPRENYLPHOSPHORYL-5-PHOSPHORIBOSE PHOSPHATASE RV3807C-RELATED"/>
    <property type="match status" value="1"/>
</dbReference>
<evidence type="ECO:0000256" key="4">
    <source>
        <dbReference type="ARBA" id="ARBA00022801"/>
    </source>
</evidence>
<gene>
    <name evidence="10" type="ORF">HCJ92_12095</name>
</gene>
<name>A0ABX1AIN7_9ACTN</name>
<keyword evidence="11" id="KW-1185">Reference proteome</keyword>
<evidence type="ECO:0000313" key="11">
    <source>
        <dbReference type="Proteomes" id="UP000746503"/>
    </source>
</evidence>
<dbReference type="EMBL" id="JAAVJB010000082">
    <property type="protein sequence ID" value="NJP67013.1"/>
    <property type="molecule type" value="Genomic_DNA"/>
</dbReference>
<dbReference type="PANTHER" id="PTHR14969">
    <property type="entry name" value="SPHINGOSINE-1-PHOSPHATE PHOSPHOHYDROLASE"/>
    <property type="match status" value="1"/>
</dbReference>
<feature type="transmembrane region" description="Helical" evidence="8">
    <location>
        <begin position="161"/>
        <end position="185"/>
    </location>
</feature>
<dbReference type="RefSeq" id="WP_167933529.1">
    <property type="nucleotide sequence ID" value="NZ_JAAVJB010000082.1"/>
</dbReference>
<accession>A0ABX1AIN7</accession>
<evidence type="ECO:0000256" key="1">
    <source>
        <dbReference type="ARBA" id="ARBA00004651"/>
    </source>
</evidence>
<evidence type="ECO:0000256" key="5">
    <source>
        <dbReference type="ARBA" id="ARBA00022989"/>
    </source>
</evidence>
<dbReference type="InterPro" id="IPR036938">
    <property type="entry name" value="PAP2/HPO_sf"/>
</dbReference>
<feature type="domain" description="Phosphatidic acid phosphatase type 2/haloperoxidase" evidence="9">
    <location>
        <begin position="63"/>
        <end position="174"/>
    </location>
</feature>
<evidence type="ECO:0000256" key="6">
    <source>
        <dbReference type="ARBA" id="ARBA00023136"/>
    </source>
</evidence>
<protein>
    <submittedName>
        <fullName evidence="10">Phosphatase PAP2 family protein</fullName>
    </submittedName>
</protein>
<dbReference type="Pfam" id="PF01569">
    <property type="entry name" value="PAP2"/>
    <property type="match status" value="1"/>
</dbReference>
<feature type="transmembrane region" description="Helical" evidence="8">
    <location>
        <begin position="108"/>
        <end position="128"/>
    </location>
</feature>
<feature type="transmembrane region" description="Helical" evidence="8">
    <location>
        <begin position="135"/>
        <end position="155"/>
    </location>
</feature>
<evidence type="ECO:0000256" key="2">
    <source>
        <dbReference type="ARBA" id="ARBA00022475"/>
    </source>
</evidence>
<dbReference type="SMART" id="SM00014">
    <property type="entry name" value="acidPPc"/>
    <property type="match status" value="1"/>
</dbReference>
<keyword evidence="3 8" id="KW-0812">Transmembrane</keyword>
<dbReference type="Gene3D" id="1.20.144.10">
    <property type="entry name" value="Phosphatidic acid phosphatase type 2/haloperoxidase"/>
    <property type="match status" value="1"/>
</dbReference>